<dbReference type="EMBL" id="BGZK01003007">
    <property type="protein sequence ID" value="GBP97802.1"/>
    <property type="molecule type" value="Genomic_DNA"/>
</dbReference>
<keyword evidence="3" id="KW-1185">Reference proteome</keyword>
<sequence>MTHQQKPIALFTDLNDEAASEVSQRARTCGQTRLRATKEYRWSPSPIDIHGEESESRELLVTGQKQFLHVCILGLPCITGRAAHSRRGGIGFGRAPRLLSSSKIYCIKLPDRPHPPDHVDVLTMDGGSGVARAAAVARRQQRAQAPPLALRRRVPQHGVSVVIVRRPPTHHVHRPLTHKRNVTRISFCFSNNSEVTYVISRENTTEKMLPRVIQHRYEELSSRHLVGALDHLFADRDSRLALKYDTCNAPIALQIDKRVIEASTKVSWKTLCRLNWGVLKGPNLNSRYLQAFMKQLMDTSDRERRPEIAPCGGPGLCLPFWQIGVVYLHSSHTAYTQFFTIKSNKTRTSQPNALNLKEKAFLNVLSKPRCSFSTGRKCAPGTDALATGVRASIKDLCNYDTERGSSTIVAPSGRLCIETTMIYKLDGQTYLTDGVGAAADCVYTQYNDTTAGTDHLPACVMTLMPHLFSGISPTTAHSFFAGSYASIDDCPEPPNAYSLLPTVANAKPHRAVRIGAIGVHVSVWKRQGRKARVKKQVLWHYFRNIRRNVVSDQNVSEVFKKRTAEATGVSRTTARAISDDHEASASSGTSRPAVNGPKKALKSKEHRLSLDDFDYQVIRRKISDIEGLDHLLAPTTGATPGTNIQERAGIIVKEKLDNKLPLTSLIEIVSKKLGSTVYSGPTHMSIRSGQHASSTADIRAFVFESLLSLPVLKPLTITESNTAKAAIITFVDGGPDENPRCRKDKNFTIRRFNKCILDAVHSH</sequence>
<dbReference type="Proteomes" id="UP000299102">
    <property type="component" value="Unassembled WGS sequence"/>
</dbReference>
<evidence type="ECO:0000256" key="1">
    <source>
        <dbReference type="SAM" id="MobiDB-lite"/>
    </source>
</evidence>
<comment type="caution">
    <text evidence="2">The sequence shown here is derived from an EMBL/GenBank/DDBJ whole genome shotgun (WGS) entry which is preliminary data.</text>
</comment>
<name>A0A4C2ADB8_EUMVA</name>
<evidence type="ECO:0000313" key="3">
    <source>
        <dbReference type="Proteomes" id="UP000299102"/>
    </source>
</evidence>
<dbReference type="PANTHER" id="PTHR46954">
    <property type="entry name" value="C2H2-TYPE DOMAIN-CONTAINING PROTEIN"/>
    <property type="match status" value="1"/>
</dbReference>
<reference evidence="2 3" key="1">
    <citation type="journal article" date="2019" name="Commun. Biol.">
        <title>The bagworm genome reveals a unique fibroin gene that provides high tensile strength.</title>
        <authorList>
            <person name="Kono N."/>
            <person name="Nakamura H."/>
            <person name="Ohtoshi R."/>
            <person name="Tomita M."/>
            <person name="Numata K."/>
            <person name="Arakawa K."/>
        </authorList>
    </citation>
    <scope>NUCLEOTIDE SEQUENCE [LARGE SCALE GENOMIC DNA]</scope>
</reference>
<feature type="region of interest" description="Disordered" evidence="1">
    <location>
        <begin position="570"/>
        <end position="601"/>
    </location>
</feature>
<gene>
    <name evidence="2" type="ORF">EVAR_70004_1</name>
</gene>
<protein>
    <submittedName>
        <fullName evidence="2">Uncharacterized protein</fullName>
    </submittedName>
</protein>
<evidence type="ECO:0000313" key="2">
    <source>
        <dbReference type="EMBL" id="GBP97802.1"/>
    </source>
</evidence>
<proteinExistence type="predicted"/>
<accession>A0A4C2ADB8</accession>
<dbReference type="AlphaFoldDB" id="A0A4C2ADB8"/>
<organism evidence="2 3">
    <name type="scientific">Eumeta variegata</name>
    <name type="common">Bagworm moth</name>
    <name type="synonym">Eumeta japonica</name>
    <dbReference type="NCBI Taxonomy" id="151549"/>
    <lineage>
        <taxon>Eukaryota</taxon>
        <taxon>Metazoa</taxon>
        <taxon>Ecdysozoa</taxon>
        <taxon>Arthropoda</taxon>
        <taxon>Hexapoda</taxon>
        <taxon>Insecta</taxon>
        <taxon>Pterygota</taxon>
        <taxon>Neoptera</taxon>
        <taxon>Endopterygota</taxon>
        <taxon>Lepidoptera</taxon>
        <taxon>Glossata</taxon>
        <taxon>Ditrysia</taxon>
        <taxon>Tineoidea</taxon>
        <taxon>Psychidae</taxon>
        <taxon>Oiketicinae</taxon>
        <taxon>Eumeta</taxon>
    </lineage>
</organism>
<dbReference type="PANTHER" id="PTHR46954:SF1">
    <property type="entry name" value="C2H2-TYPE DOMAIN-CONTAINING PROTEIN"/>
    <property type="match status" value="1"/>
</dbReference>